<evidence type="ECO:0000313" key="2">
    <source>
        <dbReference type="EMBL" id="EOS13581.1"/>
    </source>
</evidence>
<feature type="compositionally biased region" description="Basic and acidic residues" evidence="1">
    <location>
        <begin position="75"/>
        <end position="93"/>
    </location>
</feature>
<dbReference type="EMBL" id="ASSP01000009">
    <property type="protein sequence ID" value="EOS13581.1"/>
    <property type="molecule type" value="Genomic_DNA"/>
</dbReference>
<reference evidence="2 3" key="1">
    <citation type="submission" date="2013-04" db="EMBL/GenBank/DDBJ databases">
        <title>The Genome Sequence of Bacteroides massiliensis dnLKV3.</title>
        <authorList>
            <consortium name="The Broad Institute Genomics Platform"/>
            <consortium name="The Broad Institute Genome Sequencing Center for Infectious Disease"/>
            <person name="Earl A."/>
            <person name="Xavier R."/>
            <person name="Kuhn K."/>
            <person name="Stappenbeck T."/>
            <person name="Walker B."/>
            <person name="Young S."/>
            <person name="Zeng Q."/>
            <person name="Gargeya S."/>
            <person name="Fitzgerald M."/>
            <person name="Haas B."/>
            <person name="Abouelleil A."/>
            <person name="Allen A.W."/>
            <person name="Alvarado L."/>
            <person name="Arachchi H.M."/>
            <person name="Berlin A.M."/>
            <person name="Chapman S.B."/>
            <person name="Gainer-Dewar J."/>
            <person name="Goldberg J."/>
            <person name="Griggs A."/>
            <person name="Gujja S."/>
            <person name="Hansen M."/>
            <person name="Howarth C."/>
            <person name="Imamovic A."/>
            <person name="Ireland A."/>
            <person name="Larimer J."/>
            <person name="McCowan C."/>
            <person name="Murphy C."/>
            <person name="Pearson M."/>
            <person name="Poon T.W."/>
            <person name="Priest M."/>
            <person name="Roberts A."/>
            <person name="Saif S."/>
            <person name="Shea T."/>
            <person name="Sisk P."/>
            <person name="Sykes S."/>
            <person name="Wortman J."/>
            <person name="Nusbaum C."/>
            <person name="Birren B."/>
        </authorList>
    </citation>
    <scope>NUCLEOTIDE SEQUENCE [LARGE SCALE GENOMIC DNA]</scope>
    <source>
        <strain evidence="3">dnLKV3</strain>
    </source>
</reference>
<dbReference type="RefSeq" id="WP_016275833.1">
    <property type="nucleotide sequence ID" value="NZ_JABVZU010000003.1"/>
</dbReference>
<keyword evidence="3" id="KW-1185">Reference proteome</keyword>
<dbReference type="AlphaFoldDB" id="R9IHS2"/>
<dbReference type="OrthoDB" id="1099152at2"/>
<evidence type="ECO:0008006" key="4">
    <source>
        <dbReference type="Google" id="ProtNLM"/>
    </source>
</evidence>
<organism evidence="2 3">
    <name type="scientific">Phocaeicola sartorii</name>
    <dbReference type="NCBI Taxonomy" id="671267"/>
    <lineage>
        <taxon>Bacteria</taxon>
        <taxon>Pseudomonadati</taxon>
        <taxon>Bacteroidota</taxon>
        <taxon>Bacteroidia</taxon>
        <taxon>Bacteroidales</taxon>
        <taxon>Bacteroidaceae</taxon>
        <taxon>Phocaeicola</taxon>
    </lineage>
</organism>
<dbReference type="PATRIC" id="fig|1235788.3.peg.1454"/>
<evidence type="ECO:0000256" key="1">
    <source>
        <dbReference type="SAM" id="MobiDB-lite"/>
    </source>
</evidence>
<sequence length="146" mass="16956">MLHLFISTLAMMGLTFLIGFFVAAVIKGIALAADSMDFYSSHLLELQRLRRIKKARARFTQLVWDQTPEEMEALGDGRENWNRGMNNDRKGKQEGGYYHGVSHGASQLNLIDYYYPDTQMVYLKQREEMHQQQKNTHVKKNLSTKK</sequence>
<dbReference type="STRING" id="1235788.C802_01421"/>
<feature type="region of interest" description="Disordered" evidence="1">
    <location>
        <begin position="75"/>
        <end position="96"/>
    </location>
</feature>
<name>R9IHS2_9BACT</name>
<dbReference type="GeneID" id="82154802"/>
<gene>
    <name evidence="2" type="ORF">C802_01421</name>
</gene>
<comment type="caution">
    <text evidence="2">The sequence shown here is derived from an EMBL/GenBank/DDBJ whole genome shotgun (WGS) entry which is preliminary data.</text>
</comment>
<evidence type="ECO:0000313" key="3">
    <source>
        <dbReference type="Proteomes" id="UP000014200"/>
    </source>
</evidence>
<accession>R9IHS2</accession>
<dbReference type="Proteomes" id="UP000014200">
    <property type="component" value="Unassembled WGS sequence"/>
</dbReference>
<protein>
    <recommendedName>
        <fullName evidence="4">LapA family protein</fullName>
    </recommendedName>
</protein>
<dbReference type="HOGENOM" id="CLU_1709606_0_0_10"/>
<proteinExistence type="predicted"/>